<evidence type="ECO:0000313" key="2">
    <source>
        <dbReference type="EMBL" id="GIZ03890.1"/>
    </source>
</evidence>
<organism evidence="2 3">
    <name type="scientific">Caerostris extrusa</name>
    <name type="common">Bark spider</name>
    <name type="synonym">Caerostris bankana</name>
    <dbReference type="NCBI Taxonomy" id="172846"/>
    <lineage>
        <taxon>Eukaryota</taxon>
        <taxon>Metazoa</taxon>
        <taxon>Ecdysozoa</taxon>
        <taxon>Arthropoda</taxon>
        <taxon>Chelicerata</taxon>
        <taxon>Arachnida</taxon>
        <taxon>Araneae</taxon>
        <taxon>Araneomorphae</taxon>
        <taxon>Entelegynae</taxon>
        <taxon>Araneoidea</taxon>
        <taxon>Araneidae</taxon>
        <taxon>Caerostris</taxon>
    </lineage>
</organism>
<name>A0AAV4YBZ6_CAEEX</name>
<accession>A0AAV4YBZ6</accession>
<gene>
    <name evidence="2" type="ORF">CEXT_179811</name>
</gene>
<evidence type="ECO:0000256" key="1">
    <source>
        <dbReference type="SAM" id="MobiDB-lite"/>
    </source>
</evidence>
<feature type="region of interest" description="Disordered" evidence="1">
    <location>
        <begin position="1"/>
        <end position="22"/>
    </location>
</feature>
<sequence>MGAIDEKTTRLRPHPTPPPRVSLPSYLDQRWYNSLIINSNIRRRNSNIRKTVQTREYPWNSIPSKCFMKKWRTKFSQAGAAKNNVC</sequence>
<proteinExistence type="predicted"/>
<dbReference type="Proteomes" id="UP001054945">
    <property type="component" value="Unassembled WGS sequence"/>
</dbReference>
<comment type="caution">
    <text evidence="2">The sequence shown here is derived from an EMBL/GenBank/DDBJ whole genome shotgun (WGS) entry which is preliminary data.</text>
</comment>
<dbReference type="EMBL" id="BPLR01001665">
    <property type="protein sequence ID" value="GIZ03890.1"/>
    <property type="molecule type" value="Genomic_DNA"/>
</dbReference>
<dbReference type="AlphaFoldDB" id="A0AAV4YBZ6"/>
<reference evidence="2 3" key="1">
    <citation type="submission" date="2021-06" db="EMBL/GenBank/DDBJ databases">
        <title>Caerostris extrusa draft genome.</title>
        <authorList>
            <person name="Kono N."/>
            <person name="Arakawa K."/>
        </authorList>
    </citation>
    <scope>NUCLEOTIDE SEQUENCE [LARGE SCALE GENOMIC DNA]</scope>
</reference>
<keyword evidence="3" id="KW-1185">Reference proteome</keyword>
<protein>
    <submittedName>
        <fullName evidence="2">Uncharacterized protein</fullName>
    </submittedName>
</protein>
<evidence type="ECO:0000313" key="3">
    <source>
        <dbReference type="Proteomes" id="UP001054945"/>
    </source>
</evidence>